<dbReference type="PhylomeDB" id="A0A0G4FAW8"/>
<feature type="transmembrane region" description="Helical" evidence="2">
    <location>
        <begin position="79"/>
        <end position="103"/>
    </location>
</feature>
<sequence length="428" mass="49410">MTAGEESRKFGPNQASSADRRHGSHRGSIDSSGIDRNKGWFTCHRRWLLFKVRHRWLREPPNIIRWLNVCIRGRFSRTLFFFMGSILAYSVFTYTFMAVLMTMSHNLTDEVVKATMVEFRLRQAGVVALHLVEKDLFPWRSANRRDSSGGGFAAEIEHDIHEARSELGSLLYHQDMAEEPVDRRFSARKKLLYFPSCLLPKSEGTCSNRVHPYPFSDLMEQGLYKALITWPVCGGEARSAEPSLTSRIDCGLPAYICALFRFEEAERFHRNWLHGNGTPPSYYAVTAHTRRLEIAGNEANGTLPVMNRMTANEPPDYWFLENSLHYDLSGGFEKFEDLFMEEADADLLAHETKLWILGALAWSLLVLACLFAHYRLFPWLRREVIDAISVLRILPERDIQAQQLLEMFKNTNADFEERRTRSPQSFCQ</sequence>
<protein>
    <submittedName>
        <fullName evidence="3">Uncharacterized protein</fullName>
    </submittedName>
</protein>
<organism evidence="3 4">
    <name type="scientific">Vitrella brassicaformis (strain CCMP3155)</name>
    <dbReference type="NCBI Taxonomy" id="1169540"/>
    <lineage>
        <taxon>Eukaryota</taxon>
        <taxon>Sar</taxon>
        <taxon>Alveolata</taxon>
        <taxon>Colpodellida</taxon>
        <taxon>Vitrellaceae</taxon>
        <taxon>Vitrella</taxon>
    </lineage>
</organism>
<evidence type="ECO:0000256" key="2">
    <source>
        <dbReference type="SAM" id="Phobius"/>
    </source>
</evidence>
<keyword evidence="2" id="KW-0472">Membrane</keyword>
<keyword evidence="2" id="KW-1133">Transmembrane helix</keyword>
<feature type="region of interest" description="Disordered" evidence="1">
    <location>
        <begin position="1"/>
        <end position="30"/>
    </location>
</feature>
<dbReference type="InParanoid" id="A0A0G4FAW8"/>
<name>A0A0G4FAW8_VITBC</name>
<gene>
    <name evidence="3" type="ORF">Vbra_4367</name>
</gene>
<accession>A0A0G4FAW8</accession>
<proteinExistence type="predicted"/>
<feature type="transmembrane region" description="Helical" evidence="2">
    <location>
        <begin position="354"/>
        <end position="374"/>
    </location>
</feature>
<dbReference type="Proteomes" id="UP000041254">
    <property type="component" value="Unassembled WGS sequence"/>
</dbReference>
<reference evidence="3 4" key="1">
    <citation type="submission" date="2014-11" db="EMBL/GenBank/DDBJ databases">
        <authorList>
            <person name="Zhu J."/>
            <person name="Qi W."/>
            <person name="Song R."/>
        </authorList>
    </citation>
    <scope>NUCLEOTIDE SEQUENCE [LARGE SCALE GENOMIC DNA]</scope>
</reference>
<dbReference type="AlphaFoldDB" id="A0A0G4FAW8"/>
<dbReference type="VEuPathDB" id="CryptoDB:Vbra_4367"/>
<keyword evidence="4" id="KW-1185">Reference proteome</keyword>
<dbReference type="EMBL" id="CDMY01000395">
    <property type="protein sequence ID" value="CEM09770.1"/>
    <property type="molecule type" value="Genomic_DNA"/>
</dbReference>
<evidence type="ECO:0000256" key="1">
    <source>
        <dbReference type="SAM" id="MobiDB-lite"/>
    </source>
</evidence>
<keyword evidence="2" id="KW-0812">Transmembrane</keyword>
<evidence type="ECO:0000313" key="3">
    <source>
        <dbReference type="EMBL" id="CEM09770.1"/>
    </source>
</evidence>
<evidence type="ECO:0000313" key="4">
    <source>
        <dbReference type="Proteomes" id="UP000041254"/>
    </source>
</evidence>